<dbReference type="PROSITE" id="PS50914">
    <property type="entry name" value="BON"/>
    <property type="match status" value="1"/>
</dbReference>
<dbReference type="InterPro" id="IPR007055">
    <property type="entry name" value="BON_dom"/>
</dbReference>
<dbReference type="Gene3D" id="3.30.1340.30">
    <property type="match status" value="1"/>
</dbReference>
<dbReference type="Pfam" id="PF04972">
    <property type="entry name" value="BON"/>
    <property type="match status" value="1"/>
</dbReference>
<evidence type="ECO:0000259" key="3">
    <source>
        <dbReference type="PROSITE" id="PS50914"/>
    </source>
</evidence>
<evidence type="ECO:0000313" key="5">
    <source>
        <dbReference type="EMBL" id="GID78511.1"/>
    </source>
</evidence>
<protein>
    <recommendedName>
        <fullName evidence="7">CBS domain-containing protein</fullName>
    </recommendedName>
</protein>
<dbReference type="InterPro" id="IPR051257">
    <property type="entry name" value="Diverse_CBS-Domain"/>
</dbReference>
<dbReference type="Proteomes" id="UP000609879">
    <property type="component" value="Unassembled WGS sequence"/>
</dbReference>
<dbReference type="Gene3D" id="3.10.580.10">
    <property type="entry name" value="CBS-domain"/>
    <property type="match status" value="1"/>
</dbReference>
<keyword evidence="1 2" id="KW-0129">CBS domain</keyword>
<dbReference type="PANTHER" id="PTHR43080">
    <property type="entry name" value="CBS DOMAIN-CONTAINING PROTEIN CBSX3, MITOCHONDRIAL"/>
    <property type="match status" value="1"/>
</dbReference>
<feature type="domain" description="CBS" evidence="4">
    <location>
        <begin position="11"/>
        <end position="67"/>
    </location>
</feature>
<dbReference type="EMBL" id="BOMI01000146">
    <property type="protein sequence ID" value="GID78511.1"/>
    <property type="molecule type" value="Genomic_DNA"/>
</dbReference>
<name>A0ABQ3YES8_9ACTN</name>
<evidence type="ECO:0000256" key="2">
    <source>
        <dbReference type="PROSITE-ProRule" id="PRU00703"/>
    </source>
</evidence>
<dbReference type="InterPro" id="IPR046342">
    <property type="entry name" value="CBS_dom_sf"/>
</dbReference>
<reference evidence="5 6" key="1">
    <citation type="submission" date="2021-01" db="EMBL/GenBank/DDBJ databases">
        <title>Whole genome shotgun sequence of Actinoplanes deccanensis NBRC 13994.</title>
        <authorList>
            <person name="Komaki H."/>
            <person name="Tamura T."/>
        </authorList>
    </citation>
    <scope>NUCLEOTIDE SEQUENCE [LARGE SCALE GENOMIC DNA]</scope>
    <source>
        <strain evidence="5 6">NBRC 13994</strain>
    </source>
</reference>
<sequence length="230" mass="25134">MVKSWNVDDVMTGAVLSVDAAASYRDVVDLLIEHRLSAVPVIDAFRHVVGVVSEADLLRKVEYAGDEEPRLFDGRRRRGERRKAMASTVADLMSTPPVVALSGTSIAAAARLMDRENVKRLPVVDDLGRLIGIVSRADLLKAHLRPDEDILADIESDVLRRYVDDEGTRVSAAVVDGVVTLSGRVRRYTSAELAERMSRQVAGVVDVRSAIEYDYDDSQSLGIRMGTVAG</sequence>
<dbReference type="PROSITE" id="PS51371">
    <property type="entry name" value="CBS"/>
    <property type="match status" value="2"/>
</dbReference>
<dbReference type="RefSeq" id="WP_239169296.1">
    <property type="nucleotide sequence ID" value="NZ_BAAABO010000038.1"/>
</dbReference>
<dbReference type="PANTHER" id="PTHR43080:SF29">
    <property type="entry name" value="OS02G0818000 PROTEIN"/>
    <property type="match status" value="1"/>
</dbReference>
<feature type="domain" description="BON" evidence="3">
    <location>
        <begin position="146"/>
        <end position="215"/>
    </location>
</feature>
<evidence type="ECO:0000259" key="4">
    <source>
        <dbReference type="PROSITE" id="PS51371"/>
    </source>
</evidence>
<keyword evidence="6" id="KW-1185">Reference proteome</keyword>
<organism evidence="5 6">
    <name type="scientific">Paractinoplanes deccanensis</name>
    <dbReference type="NCBI Taxonomy" id="113561"/>
    <lineage>
        <taxon>Bacteria</taxon>
        <taxon>Bacillati</taxon>
        <taxon>Actinomycetota</taxon>
        <taxon>Actinomycetes</taxon>
        <taxon>Micromonosporales</taxon>
        <taxon>Micromonosporaceae</taxon>
        <taxon>Paractinoplanes</taxon>
    </lineage>
</organism>
<gene>
    <name evidence="5" type="ORF">Ade02nite_71520</name>
</gene>
<dbReference type="Pfam" id="PF00571">
    <property type="entry name" value="CBS"/>
    <property type="match status" value="2"/>
</dbReference>
<comment type="caution">
    <text evidence="5">The sequence shown here is derived from an EMBL/GenBank/DDBJ whole genome shotgun (WGS) entry which is preliminary data.</text>
</comment>
<dbReference type="InterPro" id="IPR017080">
    <property type="entry name" value="UCP036990_CBS_BON"/>
</dbReference>
<evidence type="ECO:0008006" key="7">
    <source>
        <dbReference type="Google" id="ProtNLM"/>
    </source>
</evidence>
<dbReference type="SMART" id="SM00116">
    <property type="entry name" value="CBS"/>
    <property type="match status" value="2"/>
</dbReference>
<evidence type="ECO:0000256" key="1">
    <source>
        <dbReference type="ARBA" id="ARBA00023122"/>
    </source>
</evidence>
<accession>A0ABQ3YES8</accession>
<proteinExistence type="predicted"/>
<dbReference type="CDD" id="cd04586">
    <property type="entry name" value="CBS_pair_BON_assoc"/>
    <property type="match status" value="1"/>
</dbReference>
<dbReference type="SUPFAM" id="SSF54631">
    <property type="entry name" value="CBS-domain pair"/>
    <property type="match status" value="1"/>
</dbReference>
<feature type="domain" description="CBS" evidence="4">
    <location>
        <begin position="93"/>
        <end position="150"/>
    </location>
</feature>
<dbReference type="PIRSF" id="PIRSF036990">
    <property type="entry name" value="UCP036990_CBS_BON"/>
    <property type="match status" value="1"/>
</dbReference>
<evidence type="ECO:0000313" key="6">
    <source>
        <dbReference type="Proteomes" id="UP000609879"/>
    </source>
</evidence>
<dbReference type="InterPro" id="IPR000644">
    <property type="entry name" value="CBS_dom"/>
</dbReference>